<evidence type="ECO:0000313" key="1">
    <source>
        <dbReference type="EMBL" id="VGL94980.1"/>
    </source>
</evidence>
<gene>
    <name evidence="1" type="ORF">SAMEA4873656_01342</name>
</gene>
<dbReference type="EMBL" id="CAAHCZ010000001">
    <property type="protein sequence ID" value="VGL94980.1"/>
    <property type="molecule type" value="Genomic_DNA"/>
</dbReference>
<accession>A0A486DJ24</accession>
<reference evidence="1" key="1">
    <citation type="submission" date="2019-03" db="EMBL/GenBank/DDBJ databases">
        <authorList>
            <consortium name="Pathogen Informatics"/>
        </authorList>
    </citation>
    <scope>NUCLEOTIDE SEQUENCE</scope>
    <source>
        <strain evidence="1">5012STDY7626466</strain>
    </source>
</reference>
<organism evidence="1">
    <name type="scientific">Klebsiella pneumoniae</name>
    <dbReference type="NCBI Taxonomy" id="573"/>
    <lineage>
        <taxon>Bacteria</taxon>
        <taxon>Pseudomonadati</taxon>
        <taxon>Pseudomonadota</taxon>
        <taxon>Gammaproteobacteria</taxon>
        <taxon>Enterobacterales</taxon>
        <taxon>Enterobacteriaceae</taxon>
        <taxon>Klebsiella/Raoultella group</taxon>
        <taxon>Klebsiella</taxon>
        <taxon>Klebsiella pneumoniae complex</taxon>
    </lineage>
</organism>
<protein>
    <submittedName>
        <fullName evidence="1">Uncharacterized protein</fullName>
    </submittedName>
</protein>
<dbReference type="AlphaFoldDB" id="A0A486DJ24"/>
<name>A0A486DJ24_KLEPN</name>
<sequence>MAGDKRLVVEGLSDQHIAQRQQQCGIGTRPNGQPLGVGHRAEVIAHRTDINKPRAVGLHLIQPVRQHMVIGAAAVDLGIAQRQTANRDKQLTLPRQLGKMGMLTVQRAQRPENMRQNALARGAAIGIGAGGIPAKALKKTVQLALRMVKAPGAGPAVGAAVNRLIAAARLDRAQLASHQVQGHLPADFDKGLLASPFS</sequence>
<proteinExistence type="predicted"/>